<comment type="caution">
    <text evidence="1">The sequence shown here is derived from an EMBL/GenBank/DDBJ whole genome shotgun (WGS) entry which is preliminary data.</text>
</comment>
<reference evidence="1 2" key="1">
    <citation type="submission" date="2018-02" db="EMBL/GenBank/DDBJ databases">
        <authorList>
            <person name="Machado R.A."/>
        </authorList>
    </citation>
    <scope>NUCLEOTIDE SEQUENCE [LARGE SCALE GENOMIC DNA]</scope>
    <source>
        <strain evidence="1 2">T327</strain>
    </source>
</reference>
<organism evidence="1 2">
    <name type="scientific">Photorhabdus tasmaniensis</name>
    <dbReference type="NCBI Taxonomy" id="1004159"/>
    <lineage>
        <taxon>Bacteria</taxon>
        <taxon>Pseudomonadati</taxon>
        <taxon>Pseudomonadota</taxon>
        <taxon>Gammaproteobacteria</taxon>
        <taxon>Enterobacterales</taxon>
        <taxon>Morganellaceae</taxon>
        <taxon>Photorhabdus</taxon>
    </lineage>
</organism>
<evidence type="ECO:0000313" key="2">
    <source>
        <dbReference type="Proteomes" id="UP000697802"/>
    </source>
</evidence>
<gene>
    <name evidence="1" type="ORF">C5471_11005</name>
</gene>
<name>A0ABX0GGD4_9GAMM</name>
<proteinExistence type="predicted"/>
<evidence type="ECO:0000313" key="1">
    <source>
        <dbReference type="EMBL" id="NHB88210.1"/>
    </source>
</evidence>
<protein>
    <submittedName>
        <fullName evidence="1">Uncharacterized protein</fullName>
    </submittedName>
</protein>
<accession>A0ABX0GGD4</accession>
<dbReference type="Proteomes" id="UP000697802">
    <property type="component" value="Unassembled WGS sequence"/>
</dbReference>
<dbReference type="EMBL" id="PUJU01000019">
    <property type="protein sequence ID" value="NHB88210.1"/>
    <property type="molecule type" value="Genomic_DNA"/>
</dbReference>
<keyword evidence="2" id="KW-1185">Reference proteome</keyword>
<sequence length="88" mass="10302">MIFQLPTLAGKKLRDIRRKNNHDEVLDFTCRRGRFEFRVIRRSLARRFLPSISFLKVAKNVDVWLLPILGAIIHHAGSEIDLKFKSTN</sequence>